<name>A0AAW0LTM9_QUESU</name>
<reference evidence="2 3" key="1">
    <citation type="journal article" date="2018" name="Sci. Data">
        <title>The draft genome sequence of cork oak.</title>
        <authorList>
            <person name="Ramos A.M."/>
            <person name="Usie A."/>
            <person name="Barbosa P."/>
            <person name="Barros P.M."/>
            <person name="Capote T."/>
            <person name="Chaves I."/>
            <person name="Simoes F."/>
            <person name="Abreu I."/>
            <person name="Carrasquinho I."/>
            <person name="Faro C."/>
            <person name="Guimaraes J.B."/>
            <person name="Mendonca D."/>
            <person name="Nobrega F."/>
            <person name="Rodrigues L."/>
            <person name="Saibo N.J.M."/>
            <person name="Varela M.C."/>
            <person name="Egas C."/>
            <person name="Matos J."/>
            <person name="Miguel C.M."/>
            <person name="Oliveira M.M."/>
            <person name="Ricardo C.P."/>
            <person name="Goncalves S."/>
        </authorList>
    </citation>
    <scope>NUCLEOTIDE SEQUENCE [LARGE SCALE GENOMIC DNA]</scope>
    <source>
        <strain evidence="3">cv. HL8</strain>
    </source>
</reference>
<dbReference type="Gramene" id="rna-CFP56_04746">
    <property type="protein sequence ID" value="cds-POF10521.1"/>
    <property type="gene ID" value="gene-CFP56_04746"/>
</dbReference>
<dbReference type="GO" id="GO:0006952">
    <property type="term" value="P:defense response"/>
    <property type="evidence" value="ECO:0007669"/>
    <property type="project" value="InterPro"/>
</dbReference>
<evidence type="ECO:0000313" key="2">
    <source>
        <dbReference type="EMBL" id="KAK7854506.1"/>
    </source>
</evidence>
<sequence length="180" mass="21331">MKYLLEDYQLNCGYRGLGCYDAFKLQESSKDFDANVKRLELADLGTRYRRLVELLDIANYYRHLKNEDTGAYMDRGRPKCYKFTQRWFENAKRMPTKSSWESCFWAKVEELHIKTSNAGGFAQVKVKEEVLKLEEQVQIWIKDRELGKDVFSGKSTFMKWWNTLPKEHKSKSCIKNVKNS</sequence>
<accession>A0AAW0LTM9</accession>
<protein>
    <submittedName>
        <fullName evidence="2">Protein eds1</fullName>
    </submittedName>
</protein>
<evidence type="ECO:0000313" key="3">
    <source>
        <dbReference type="Proteomes" id="UP000237347"/>
    </source>
</evidence>
<gene>
    <name evidence="2" type="primary">EDS1_3</name>
    <name evidence="2" type="ORF">CFP56_031882</name>
</gene>
<comment type="caution">
    <text evidence="2">The sequence shown here is derived from an EMBL/GenBank/DDBJ whole genome shotgun (WGS) entry which is preliminary data.</text>
</comment>
<feature type="domain" description="EDS1 EP" evidence="1">
    <location>
        <begin position="44"/>
        <end position="176"/>
    </location>
</feature>
<keyword evidence="3" id="KW-1185">Reference proteome</keyword>
<dbReference type="Proteomes" id="UP000237347">
    <property type="component" value="Unassembled WGS sequence"/>
</dbReference>
<dbReference type="PANTHER" id="PTHR47090:SF2">
    <property type="entry name" value="PROTEIN EDS1-RELATED"/>
    <property type="match status" value="1"/>
</dbReference>
<organism evidence="2 3">
    <name type="scientific">Quercus suber</name>
    <name type="common">Cork oak</name>
    <dbReference type="NCBI Taxonomy" id="58331"/>
    <lineage>
        <taxon>Eukaryota</taxon>
        <taxon>Viridiplantae</taxon>
        <taxon>Streptophyta</taxon>
        <taxon>Embryophyta</taxon>
        <taxon>Tracheophyta</taxon>
        <taxon>Spermatophyta</taxon>
        <taxon>Magnoliopsida</taxon>
        <taxon>eudicotyledons</taxon>
        <taxon>Gunneridae</taxon>
        <taxon>Pentapetalae</taxon>
        <taxon>rosids</taxon>
        <taxon>fabids</taxon>
        <taxon>Fagales</taxon>
        <taxon>Fagaceae</taxon>
        <taxon>Quercus</taxon>
    </lineage>
</organism>
<dbReference type="InterPro" id="IPR041266">
    <property type="entry name" value="EDS1_EP"/>
</dbReference>
<dbReference type="EMBL" id="PKMF04000054">
    <property type="protein sequence ID" value="KAK7854506.1"/>
    <property type="molecule type" value="Genomic_DNA"/>
</dbReference>
<dbReference type="Pfam" id="PF18117">
    <property type="entry name" value="EDS1_EP"/>
    <property type="match status" value="1"/>
</dbReference>
<evidence type="ECO:0000259" key="1">
    <source>
        <dbReference type="Pfam" id="PF18117"/>
    </source>
</evidence>
<dbReference type="AlphaFoldDB" id="A0AAW0LTM9"/>
<proteinExistence type="predicted"/>
<dbReference type="PANTHER" id="PTHR47090">
    <property type="entry name" value="PROTEIN EDS1-RELATED"/>
    <property type="match status" value="1"/>
</dbReference>
<dbReference type="InterPro" id="IPR044214">
    <property type="entry name" value="EDS1-like"/>
</dbReference>